<name>A0A0S1B2T0_9GAMM</name>
<evidence type="ECO:0000256" key="2">
    <source>
        <dbReference type="SAM" id="Phobius"/>
    </source>
</evidence>
<dbReference type="GO" id="GO:0004222">
    <property type="term" value="F:metalloendopeptidase activity"/>
    <property type="evidence" value="ECO:0007669"/>
    <property type="project" value="TreeGrafter"/>
</dbReference>
<dbReference type="EMBL" id="CP012900">
    <property type="protein sequence ID" value="ALJ29342.1"/>
    <property type="molecule type" value="Genomic_DNA"/>
</dbReference>
<dbReference type="Proteomes" id="UP000061010">
    <property type="component" value="Chromosome"/>
</dbReference>
<dbReference type="InterPro" id="IPR016047">
    <property type="entry name" value="M23ase_b-sheet_dom"/>
</dbReference>
<evidence type="ECO:0000313" key="4">
    <source>
        <dbReference type="EMBL" id="ALJ29342.1"/>
    </source>
</evidence>
<reference evidence="4 5" key="1">
    <citation type="journal article" date="2015" name="Genome Announc.">
        <title>Complete Genome Sequencing of Stenotrophomonas acidaminiphila ZAC14D2_NAIMI4_2, a Multidrug-Resistant Strain Isolated from Sediments of a Polluted River in Mexico, Uncovers New Antibiotic Resistance Genes and a Novel Class-II Lasso Peptide Biosynthesis Gene Cluster.</title>
        <authorList>
            <person name="Vinuesa P."/>
            <person name="Ochoa-Sanchez L.E."/>
        </authorList>
    </citation>
    <scope>NUCLEOTIDE SEQUENCE [LARGE SCALE GENOMIC DNA]</scope>
    <source>
        <strain evidence="4 5">ZAC14D2_NAIMI4_2</strain>
    </source>
</reference>
<feature type="coiled-coil region" evidence="1">
    <location>
        <begin position="57"/>
        <end position="102"/>
    </location>
</feature>
<dbReference type="PANTHER" id="PTHR21666">
    <property type="entry name" value="PEPTIDASE-RELATED"/>
    <property type="match status" value="1"/>
</dbReference>
<dbReference type="PATRIC" id="fig|128780.6.peg.3028"/>
<dbReference type="SUPFAM" id="SSF51261">
    <property type="entry name" value="Duplicated hybrid motif"/>
    <property type="match status" value="1"/>
</dbReference>
<keyword evidence="2" id="KW-0472">Membrane</keyword>
<keyword evidence="5" id="KW-1185">Reference proteome</keyword>
<feature type="transmembrane region" description="Helical" evidence="2">
    <location>
        <begin position="32"/>
        <end position="56"/>
    </location>
</feature>
<gene>
    <name evidence="4" type="ORF">AOT14_29900</name>
</gene>
<organism evidence="4 5">
    <name type="scientific">Stenotrophomonas acidaminiphila</name>
    <dbReference type="NCBI Taxonomy" id="128780"/>
    <lineage>
        <taxon>Bacteria</taxon>
        <taxon>Pseudomonadati</taxon>
        <taxon>Pseudomonadota</taxon>
        <taxon>Gammaproteobacteria</taxon>
        <taxon>Lysobacterales</taxon>
        <taxon>Lysobacteraceae</taxon>
        <taxon>Stenotrophomonas</taxon>
    </lineage>
</organism>
<feature type="domain" description="M23ase beta-sheet core" evidence="3">
    <location>
        <begin position="204"/>
        <end position="298"/>
    </location>
</feature>
<protein>
    <submittedName>
        <fullName evidence="4">Exported peptidase</fullName>
    </submittedName>
</protein>
<sequence length="316" mass="33587">MAFKKIVIKTRGQQAKTPLARLQMFFEDRPKALLGSVMGLGCLVGVGLTLGVGAAGDAALRAQVERQERELAKVQADAQTQVNALAARLGELQAQATRLNALGERLTQMGKLEDGEFDFNETPGLGDGDAGPAQDIPLSAVNSDLQVLEQRFAASGRQLSVLESLLFDHQLEQNAVPSRMPIRNSYVTSGFGTRADPFGRGAATHKGMDFHARVGDPVTAVAEGVVSFSGVKGGYGNVVEVDHGNGYKTLYAHNSRLSVREGDLVRVGQEVAKAGSTGRSTGAHVHFEVWQDGRVVNPRKFLGDGGTTPVGRVQRG</sequence>
<accession>A0A0S1B2T0</accession>
<proteinExistence type="predicted"/>
<dbReference type="PANTHER" id="PTHR21666:SF291">
    <property type="entry name" value="STAGE II SPORULATION PROTEIN Q"/>
    <property type="match status" value="1"/>
</dbReference>
<dbReference type="InterPro" id="IPR011055">
    <property type="entry name" value="Dup_hybrid_motif"/>
</dbReference>
<dbReference type="RefSeq" id="WP_054667593.1">
    <property type="nucleotide sequence ID" value="NZ_CP125110.1"/>
</dbReference>
<dbReference type="CDD" id="cd12797">
    <property type="entry name" value="M23_peptidase"/>
    <property type="match status" value="1"/>
</dbReference>
<dbReference type="Pfam" id="PF01551">
    <property type="entry name" value="Peptidase_M23"/>
    <property type="match status" value="1"/>
</dbReference>
<keyword evidence="1" id="KW-0175">Coiled coil</keyword>
<keyword evidence="2" id="KW-1133">Transmembrane helix</keyword>
<evidence type="ECO:0000256" key="1">
    <source>
        <dbReference type="SAM" id="Coils"/>
    </source>
</evidence>
<dbReference type="FunFam" id="2.70.70.10:FF:000006">
    <property type="entry name" value="M23 family peptidase"/>
    <property type="match status" value="1"/>
</dbReference>
<dbReference type="InterPro" id="IPR050570">
    <property type="entry name" value="Cell_wall_metabolism_enzyme"/>
</dbReference>
<dbReference type="OrthoDB" id="9815245at2"/>
<keyword evidence="2" id="KW-0812">Transmembrane</keyword>
<dbReference type="KEGG" id="sacz:AOT14_29900"/>
<evidence type="ECO:0000313" key="5">
    <source>
        <dbReference type="Proteomes" id="UP000061010"/>
    </source>
</evidence>
<dbReference type="Gene3D" id="2.70.70.10">
    <property type="entry name" value="Glucose Permease (Domain IIA)"/>
    <property type="match status" value="1"/>
</dbReference>
<dbReference type="AlphaFoldDB" id="A0A0S1B2T0"/>
<evidence type="ECO:0000259" key="3">
    <source>
        <dbReference type="Pfam" id="PF01551"/>
    </source>
</evidence>